<organism evidence="3 4">
    <name type="scientific">Pseudorhodoferax soli</name>
    <dbReference type="NCBI Taxonomy" id="545864"/>
    <lineage>
        <taxon>Bacteria</taxon>
        <taxon>Pseudomonadati</taxon>
        <taxon>Pseudomonadota</taxon>
        <taxon>Betaproteobacteria</taxon>
        <taxon>Burkholderiales</taxon>
        <taxon>Comamonadaceae</taxon>
    </lineage>
</organism>
<dbReference type="Proteomes" id="UP000252884">
    <property type="component" value="Unassembled WGS sequence"/>
</dbReference>
<dbReference type="EMBL" id="QPJK01000001">
    <property type="protein sequence ID" value="RCW75422.1"/>
    <property type="molecule type" value="Genomic_DNA"/>
</dbReference>
<dbReference type="PANTHER" id="PTHR42760">
    <property type="entry name" value="SHORT-CHAIN DEHYDROGENASES/REDUCTASES FAMILY MEMBER"/>
    <property type="match status" value="1"/>
</dbReference>
<keyword evidence="4" id="KW-1185">Reference proteome</keyword>
<dbReference type="OrthoDB" id="8557335at2"/>
<evidence type="ECO:0000313" key="4">
    <source>
        <dbReference type="Proteomes" id="UP000252884"/>
    </source>
</evidence>
<comment type="caution">
    <text evidence="3">The sequence shown here is derived from an EMBL/GenBank/DDBJ whole genome shotgun (WGS) entry which is preliminary data.</text>
</comment>
<sequence>MTAPLVVAVTGSGQGIGLAVARRFAERGARVVVSDVDAARCQRAADEIGALAVPADVTDAAQCRQLVERTVAAHGRLDVMVCNAGIMQLKPFLELEAADWDRMLGVNAKGCFLSLQAAGRQMLQQAPLAAGRPRGKIITIASIAGRSGAGPIAAVTPHYRASKAAVLSLTQSAAIAFAPHLTVNAICPGLVESEMWRGIDRDWGALQGLGEGQFWQQRIASIPMGRPQQPEDVADLATMLAAPESDYMTGQAINVDGGLMMN</sequence>
<dbReference type="PRINTS" id="PR00080">
    <property type="entry name" value="SDRFAMILY"/>
</dbReference>
<dbReference type="Gene3D" id="3.40.50.720">
    <property type="entry name" value="NAD(P)-binding Rossmann-like Domain"/>
    <property type="match status" value="1"/>
</dbReference>
<dbReference type="SUPFAM" id="SSF51735">
    <property type="entry name" value="NAD(P)-binding Rossmann-fold domains"/>
    <property type="match status" value="1"/>
</dbReference>
<dbReference type="AlphaFoldDB" id="A0A368Y5F2"/>
<keyword evidence="2" id="KW-0560">Oxidoreductase</keyword>
<dbReference type="RefSeq" id="WP_114464796.1">
    <property type="nucleotide sequence ID" value="NZ_QPJK01000001.1"/>
</dbReference>
<dbReference type="Pfam" id="PF13561">
    <property type="entry name" value="adh_short_C2"/>
    <property type="match status" value="1"/>
</dbReference>
<name>A0A368Y5F2_9BURK</name>
<dbReference type="PRINTS" id="PR00081">
    <property type="entry name" value="GDHRDH"/>
</dbReference>
<dbReference type="GO" id="GO:0016616">
    <property type="term" value="F:oxidoreductase activity, acting on the CH-OH group of donors, NAD or NADP as acceptor"/>
    <property type="evidence" value="ECO:0007669"/>
    <property type="project" value="TreeGrafter"/>
</dbReference>
<reference evidence="3 4" key="1">
    <citation type="submission" date="2018-07" db="EMBL/GenBank/DDBJ databases">
        <title>Genomic Encyclopedia of Type Strains, Phase IV (KMG-IV): sequencing the most valuable type-strain genomes for metagenomic binning, comparative biology and taxonomic classification.</title>
        <authorList>
            <person name="Goeker M."/>
        </authorList>
    </citation>
    <scope>NUCLEOTIDE SEQUENCE [LARGE SCALE GENOMIC DNA]</scope>
    <source>
        <strain evidence="3 4">DSM 21634</strain>
    </source>
</reference>
<comment type="similarity">
    <text evidence="1">Belongs to the short-chain dehydrogenases/reductases (SDR) family.</text>
</comment>
<evidence type="ECO:0000256" key="1">
    <source>
        <dbReference type="ARBA" id="ARBA00006484"/>
    </source>
</evidence>
<dbReference type="PANTHER" id="PTHR42760:SF133">
    <property type="entry name" value="3-OXOACYL-[ACYL-CARRIER-PROTEIN] REDUCTASE"/>
    <property type="match status" value="1"/>
</dbReference>
<dbReference type="InterPro" id="IPR002347">
    <property type="entry name" value="SDR_fam"/>
</dbReference>
<evidence type="ECO:0000313" key="3">
    <source>
        <dbReference type="EMBL" id="RCW75422.1"/>
    </source>
</evidence>
<evidence type="ECO:0000256" key="2">
    <source>
        <dbReference type="ARBA" id="ARBA00023002"/>
    </source>
</evidence>
<dbReference type="InterPro" id="IPR036291">
    <property type="entry name" value="NAD(P)-bd_dom_sf"/>
</dbReference>
<proteinExistence type="inferred from homology"/>
<protein>
    <submittedName>
        <fullName evidence="3">Meso-butanediol dehydrogenase/(S,S)-butanediol dehydrogenase/diacetyl reductase</fullName>
    </submittedName>
</protein>
<accession>A0A368Y5F2</accession>
<dbReference type="FunFam" id="3.40.50.720:FF:000084">
    <property type="entry name" value="Short-chain dehydrogenase reductase"/>
    <property type="match status" value="1"/>
</dbReference>
<gene>
    <name evidence="3" type="ORF">DES41_10114</name>
</gene>